<keyword evidence="2" id="KW-0489">Methyltransferase</keyword>
<feature type="compositionally biased region" description="Low complexity" evidence="7">
    <location>
        <begin position="1260"/>
        <end position="1270"/>
    </location>
</feature>
<feature type="domain" description="WW" evidence="8">
    <location>
        <begin position="712"/>
        <end position="745"/>
    </location>
</feature>
<feature type="region of interest" description="Disordered" evidence="7">
    <location>
        <begin position="1069"/>
        <end position="1094"/>
    </location>
</feature>
<evidence type="ECO:0000259" key="11">
    <source>
        <dbReference type="PROSITE" id="PS51215"/>
    </source>
</evidence>
<feature type="compositionally biased region" description="Pro residues" evidence="7">
    <location>
        <begin position="91"/>
        <end position="101"/>
    </location>
</feature>
<evidence type="ECO:0000313" key="12">
    <source>
        <dbReference type="Proteomes" id="UP000095280"/>
    </source>
</evidence>
<evidence type="ECO:0000256" key="1">
    <source>
        <dbReference type="ARBA" id="ARBA00004123"/>
    </source>
</evidence>
<dbReference type="InterPro" id="IPR046347">
    <property type="entry name" value="bZIP_sf"/>
</dbReference>
<reference evidence="13" key="1">
    <citation type="submission" date="2016-11" db="UniProtKB">
        <authorList>
            <consortium name="WormBaseParasite"/>
        </authorList>
    </citation>
    <scope>IDENTIFICATION</scope>
</reference>
<dbReference type="PANTHER" id="PTHR46711:SF1">
    <property type="entry name" value="HISTONE-LYSINE N-METHYLTRANSFERASE SETD2"/>
    <property type="match status" value="1"/>
</dbReference>
<dbReference type="GO" id="GO:0005694">
    <property type="term" value="C:chromosome"/>
    <property type="evidence" value="ECO:0007669"/>
    <property type="project" value="InterPro"/>
</dbReference>
<proteinExistence type="predicted"/>
<feature type="compositionally biased region" description="Polar residues" evidence="7">
    <location>
        <begin position="113"/>
        <end position="123"/>
    </location>
</feature>
<evidence type="ECO:0000256" key="7">
    <source>
        <dbReference type="SAM" id="MobiDB-lite"/>
    </source>
</evidence>
<feature type="coiled-coil region" evidence="6">
    <location>
        <begin position="1158"/>
        <end position="1213"/>
    </location>
</feature>
<feature type="region of interest" description="Disordered" evidence="7">
    <location>
        <begin position="1253"/>
        <end position="1280"/>
    </location>
</feature>
<feature type="domain" description="SET" evidence="10">
    <location>
        <begin position="271"/>
        <end position="392"/>
    </location>
</feature>
<evidence type="ECO:0000259" key="10">
    <source>
        <dbReference type="PROSITE" id="PS50280"/>
    </source>
</evidence>
<comment type="subcellular location">
    <subcellularLocation>
        <location evidence="1">Nucleus</location>
    </subcellularLocation>
</comment>
<feature type="domain" description="BZIP" evidence="9">
    <location>
        <begin position="1147"/>
        <end position="1210"/>
    </location>
</feature>
<dbReference type="Pfam" id="PF00397">
    <property type="entry name" value="WW"/>
    <property type="match status" value="1"/>
</dbReference>
<dbReference type="SUPFAM" id="SSF82199">
    <property type="entry name" value="SET domain"/>
    <property type="match status" value="1"/>
</dbReference>
<dbReference type="Pfam" id="PF08236">
    <property type="entry name" value="SRI"/>
    <property type="match status" value="1"/>
</dbReference>
<dbReference type="SMART" id="SM00456">
    <property type="entry name" value="WW"/>
    <property type="match status" value="1"/>
</dbReference>
<feature type="compositionally biased region" description="Low complexity" evidence="7">
    <location>
        <begin position="17"/>
        <end position="27"/>
    </location>
</feature>
<dbReference type="PROSITE" id="PS50280">
    <property type="entry name" value="SET"/>
    <property type="match status" value="1"/>
</dbReference>
<dbReference type="InterPro" id="IPR006560">
    <property type="entry name" value="AWS_dom"/>
</dbReference>
<keyword evidence="6" id="KW-0175">Coiled coil</keyword>
<dbReference type="CDD" id="cd14691">
    <property type="entry name" value="bZIP_XBP1"/>
    <property type="match status" value="1"/>
</dbReference>
<dbReference type="GO" id="GO:0032259">
    <property type="term" value="P:methylation"/>
    <property type="evidence" value="ECO:0007669"/>
    <property type="project" value="UniProtKB-KW"/>
</dbReference>
<feature type="region of interest" description="Disordered" evidence="7">
    <location>
        <begin position="1"/>
        <end position="37"/>
    </location>
</feature>
<dbReference type="InterPro" id="IPR001214">
    <property type="entry name" value="SET_dom"/>
</dbReference>
<name>A0A1I8HAG4_9PLAT</name>
<dbReference type="Pfam" id="PF17907">
    <property type="entry name" value="AWS"/>
    <property type="match status" value="1"/>
</dbReference>
<dbReference type="WBParaSite" id="maker-uti_cns_0005013-snap-gene-0.1-mRNA-1">
    <property type="protein sequence ID" value="maker-uti_cns_0005013-snap-gene-0.1-mRNA-1"/>
    <property type="gene ID" value="maker-uti_cns_0005013-snap-gene-0.1"/>
</dbReference>
<dbReference type="PROSITE" id="PS50217">
    <property type="entry name" value="BZIP"/>
    <property type="match status" value="1"/>
</dbReference>
<dbReference type="SUPFAM" id="SSF51045">
    <property type="entry name" value="WW domain"/>
    <property type="match status" value="1"/>
</dbReference>
<dbReference type="Proteomes" id="UP000095280">
    <property type="component" value="Unplaced"/>
</dbReference>
<dbReference type="SMART" id="SM00338">
    <property type="entry name" value="BRLZ"/>
    <property type="match status" value="1"/>
</dbReference>
<feature type="compositionally biased region" description="Low complexity" evidence="7">
    <location>
        <begin position="1069"/>
        <end position="1092"/>
    </location>
</feature>
<evidence type="ECO:0000259" key="8">
    <source>
        <dbReference type="PROSITE" id="PS50020"/>
    </source>
</evidence>
<dbReference type="InterPro" id="IPR046341">
    <property type="entry name" value="SET_dom_sf"/>
</dbReference>
<dbReference type="InterPro" id="IPR013257">
    <property type="entry name" value="SRI"/>
</dbReference>
<dbReference type="Gene3D" id="2.20.70.10">
    <property type="match status" value="1"/>
</dbReference>
<dbReference type="SUPFAM" id="SSF57959">
    <property type="entry name" value="Leucine zipper domain"/>
    <property type="match status" value="1"/>
</dbReference>
<dbReference type="InterPro" id="IPR001202">
    <property type="entry name" value="WW_dom"/>
</dbReference>
<dbReference type="InterPro" id="IPR042294">
    <property type="entry name" value="SETD2_animal"/>
</dbReference>
<sequence length="1394" mass="147649">ESKAAPVRVDQPKQQPVAATVGAAVGGKPASKTGSSADANAAFKQLTDFFGMLTNFTKQMQSQVAMQQRELSRLRASDSGPTTAAVSVVPTTPPGRPPPAPRPDDTAGGGCSSDMSVASSTSPMRGDGGGGASDRSINEVELDEQDRQSLLAGCLSSDVAEPEEPHDDTLDSSAAAEAAAKRAAAAAALEPLEPAAPPGMSPPSYELLQRSPACGWPCDCSVPTPDQAARGAEACGSDCVNRALRVECDNRRCPCGEMCTNRRFDLPPSALPLEPLYLGARRDWGVRATSSVGAGAFLIEFAGELVDWSEFWQRRAADKAAGKRLYFMPMGASLVADATANGNLARFVSCSGSAGVEANTEAQVWVTGGQRRLGLFARRDIARGEELVIDCRFLSWPAAVGAETRCSCCGKPSMTLDFGHDASQLLTLETVTQPNEVISLLRALLHQRDLPIEARTRLLQLLADAAGPAVADCLLTLRRHHGLQLTAACLTEAAPNCCSNSSSSPNTQLVLAALRTMARVPLASADQLARASVADSLQQLLRRLSGDRDAVGQLAAELLARWDRLPNETAAPGSGAAATASSTASTQAAAPDASLALTSTTPQPTADSCAAAEEFDRLFEAYAGMTEPDRKQLQAAALAGSSGGVHAILCRVLEAMLLRGGSGGGGFHARSAAMAGCVSQEDLADAAAADPNVHRLLLAVTQRGDAAVAASGGLPPQWRSARDPDGRVYFYHLGTRRTVWRDQPGSEHSWEPTYPWDALPEETAAEPSAAASEAAFEYNGAWRFQVSHDEIQDMITRNAVKIRRRERVEKLNRGAASSRELQQKAAFTASMKEFVHAHLQRYCAATCQTGRITNQEDLKYLVKKMTHAILLKELKHTRHIEDLEVNANVQGKAKSYISKYMRSKGSVYCRTGRPSASGHGGPALHLKYFIINLLHQKNITHPASLCNAEMTINASSKVVYALLQKAGIAGPQMCLVEVPGGNGKLALTQQQQQQLFKRADASADFVDVSESAAPPASTCFVGGGGSGTKIISPADSSQQHFRKRKMMQEPRLLDMEDAQPARIVLGSTNPASALSPALSTSTSSSSSVAAADSKIRTESENLVLQKAPLDSSTYSTLSFDEFEDDDDLLGSSIYGRKRARLNHLTADEKLTRRKVMNRIAAQQARDRKKQKMEKMESALQRLEVENRYLRCENSELKEKLEKLGSRLNHLLVQLEGGCGQGVSALSGARSTRQTGQQCLWPTLSSRNQHRRLLPLGSSRGGRPAPAATAGDSGQPAQVSGLDGRHLATAAGAGAETACAGTLDAPAFAVPDVDWPVAAEPAGADGGDLLAGLGDLLFDQSALNQLDSLLLCDSPDAPSSESGVFSDAPLMPGLASAASPTPTTSARCWTLTVID</sequence>
<protein>
    <submittedName>
        <fullName evidence="13">SET domain-containing protein</fullName>
    </submittedName>
</protein>
<organism evidence="12 13">
    <name type="scientific">Macrostomum lignano</name>
    <dbReference type="NCBI Taxonomy" id="282301"/>
    <lineage>
        <taxon>Eukaryota</taxon>
        <taxon>Metazoa</taxon>
        <taxon>Spiralia</taxon>
        <taxon>Lophotrochozoa</taxon>
        <taxon>Platyhelminthes</taxon>
        <taxon>Rhabditophora</taxon>
        <taxon>Macrostomorpha</taxon>
        <taxon>Macrostomida</taxon>
        <taxon>Macrostomidae</taxon>
        <taxon>Macrostomum</taxon>
    </lineage>
</organism>
<keyword evidence="4" id="KW-0949">S-adenosyl-L-methionine</keyword>
<dbReference type="InterPro" id="IPR038190">
    <property type="entry name" value="SRI_sf"/>
</dbReference>
<dbReference type="CDD" id="cd00201">
    <property type="entry name" value="WW"/>
    <property type="match status" value="1"/>
</dbReference>
<feature type="compositionally biased region" description="Low complexity" evidence="7">
    <location>
        <begin position="81"/>
        <end position="90"/>
    </location>
</feature>
<dbReference type="Pfam" id="PF00856">
    <property type="entry name" value="SET"/>
    <property type="match status" value="1"/>
</dbReference>
<dbReference type="Pfam" id="PF07716">
    <property type="entry name" value="bZIP_2"/>
    <property type="match status" value="1"/>
</dbReference>
<keyword evidence="12" id="KW-1185">Reference proteome</keyword>
<dbReference type="Gene3D" id="1.20.5.170">
    <property type="match status" value="1"/>
</dbReference>
<dbReference type="GO" id="GO:0046975">
    <property type="term" value="F:histone H3K36 methyltransferase activity"/>
    <property type="evidence" value="ECO:0007669"/>
    <property type="project" value="InterPro"/>
</dbReference>
<evidence type="ECO:0000259" key="9">
    <source>
        <dbReference type="PROSITE" id="PS50217"/>
    </source>
</evidence>
<feature type="domain" description="AWS" evidence="11">
    <location>
        <begin position="213"/>
        <end position="268"/>
    </location>
</feature>
<evidence type="ECO:0000256" key="3">
    <source>
        <dbReference type="ARBA" id="ARBA00022679"/>
    </source>
</evidence>
<dbReference type="SMART" id="SM00570">
    <property type="entry name" value="AWS"/>
    <property type="match status" value="1"/>
</dbReference>
<dbReference type="PROSITE" id="PS51215">
    <property type="entry name" value="AWS"/>
    <property type="match status" value="1"/>
</dbReference>
<feature type="region of interest" description="Disordered" evidence="7">
    <location>
        <begin position="62"/>
        <end position="135"/>
    </location>
</feature>
<dbReference type="PANTHER" id="PTHR46711">
    <property type="entry name" value="HISTONE-LYSINE N-METHYLTRANSFERASE SETD2"/>
    <property type="match status" value="1"/>
</dbReference>
<dbReference type="GO" id="GO:0005634">
    <property type="term" value="C:nucleus"/>
    <property type="evidence" value="ECO:0007669"/>
    <property type="project" value="UniProtKB-SubCell"/>
</dbReference>
<dbReference type="InterPro" id="IPR004827">
    <property type="entry name" value="bZIP"/>
</dbReference>
<dbReference type="PROSITE" id="PS50020">
    <property type="entry name" value="WW_DOMAIN_2"/>
    <property type="match status" value="1"/>
</dbReference>
<dbReference type="Gene3D" id="2.170.270.10">
    <property type="entry name" value="SET domain"/>
    <property type="match status" value="1"/>
</dbReference>
<feature type="region of interest" description="Disordered" evidence="7">
    <location>
        <begin position="158"/>
        <end position="177"/>
    </location>
</feature>
<evidence type="ECO:0000256" key="4">
    <source>
        <dbReference type="ARBA" id="ARBA00022691"/>
    </source>
</evidence>
<dbReference type="InterPro" id="IPR036020">
    <property type="entry name" value="WW_dom_sf"/>
</dbReference>
<evidence type="ECO:0000256" key="2">
    <source>
        <dbReference type="ARBA" id="ARBA00022603"/>
    </source>
</evidence>
<evidence type="ECO:0000313" key="13">
    <source>
        <dbReference type="WBParaSite" id="maker-uti_cns_0005013-snap-gene-0.1-mRNA-1"/>
    </source>
</evidence>
<evidence type="ECO:0000256" key="5">
    <source>
        <dbReference type="ARBA" id="ARBA00023242"/>
    </source>
</evidence>
<dbReference type="GO" id="GO:0003700">
    <property type="term" value="F:DNA-binding transcription factor activity"/>
    <property type="evidence" value="ECO:0007669"/>
    <property type="project" value="InterPro"/>
</dbReference>
<evidence type="ECO:0000256" key="6">
    <source>
        <dbReference type="SAM" id="Coils"/>
    </source>
</evidence>
<dbReference type="SMART" id="SM00317">
    <property type="entry name" value="SET"/>
    <property type="match status" value="1"/>
</dbReference>
<dbReference type="Gene3D" id="1.10.1740.100">
    <property type="entry name" value="Set2, Rpb1 interacting domain"/>
    <property type="match status" value="1"/>
</dbReference>
<accession>A0A1I8HAG4</accession>
<keyword evidence="3" id="KW-0808">Transferase</keyword>
<keyword evidence="5" id="KW-0539">Nucleus</keyword>